<dbReference type="PROSITE" id="PS51257">
    <property type="entry name" value="PROKAR_LIPOPROTEIN"/>
    <property type="match status" value="1"/>
</dbReference>
<sequence length="158" mass="17003">MKRLAFITCAMALAGCQHFSYQPPYGDDIADITFSSNNTPAQPSICVPGEGFQATEYSIAQKPIGGDAMNDLLETMKKSVEVSTTLKASSQARIGVSYNQQSGAGMSRDRCKIALQFEAVAGEHYQAKFDYSHSQCGLSLTDSNGKSADAVQVDWECP</sequence>
<dbReference type="RefSeq" id="WP_035230477.1">
    <property type="nucleotide sequence ID" value="NZ_ARXV01000002.1"/>
</dbReference>
<dbReference type="OrthoDB" id="6078662at2"/>
<gene>
    <name evidence="1" type="ORF">Y5S_00732</name>
</gene>
<accession>A0A095UUQ4</accession>
<proteinExistence type="predicted"/>
<dbReference type="STRING" id="1177154.Y5S_00732"/>
<evidence type="ECO:0000313" key="1">
    <source>
        <dbReference type="EMBL" id="KGD66260.1"/>
    </source>
</evidence>
<dbReference type="EMBL" id="ARXV01000002">
    <property type="protein sequence ID" value="KGD66260.1"/>
    <property type="molecule type" value="Genomic_DNA"/>
</dbReference>
<dbReference type="Proteomes" id="UP000029444">
    <property type="component" value="Unassembled WGS sequence"/>
</dbReference>
<reference evidence="1 2" key="1">
    <citation type="submission" date="2012-09" db="EMBL/GenBank/DDBJ databases">
        <title>Genome Sequence of alkane-degrading Bacterium Alcanivorax sp. 19-m-6.</title>
        <authorList>
            <person name="Lai Q."/>
            <person name="Shao Z."/>
        </authorList>
    </citation>
    <scope>NUCLEOTIDE SEQUENCE [LARGE SCALE GENOMIC DNA]</scope>
    <source>
        <strain evidence="1 2">19-m-6</strain>
    </source>
</reference>
<dbReference type="AlphaFoldDB" id="A0A095UUQ4"/>
<name>A0A095UUQ4_9GAMM</name>
<evidence type="ECO:0008006" key="3">
    <source>
        <dbReference type="Google" id="ProtNLM"/>
    </source>
</evidence>
<comment type="caution">
    <text evidence="1">The sequence shown here is derived from an EMBL/GenBank/DDBJ whole genome shotgun (WGS) entry which is preliminary data.</text>
</comment>
<dbReference type="PATRIC" id="fig|1177154.3.peg.737"/>
<keyword evidence="2" id="KW-1185">Reference proteome</keyword>
<protein>
    <recommendedName>
        <fullName evidence="3">Lipoprotein</fullName>
    </recommendedName>
</protein>
<evidence type="ECO:0000313" key="2">
    <source>
        <dbReference type="Proteomes" id="UP000029444"/>
    </source>
</evidence>
<organism evidence="1 2">
    <name type="scientific">Alcanivorax nanhaiticus</name>
    <dbReference type="NCBI Taxonomy" id="1177154"/>
    <lineage>
        <taxon>Bacteria</taxon>
        <taxon>Pseudomonadati</taxon>
        <taxon>Pseudomonadota</taxon>
        <taxon>Gammaproteobacteria</taxon>
        <taxon>Oceanospirillales</taxon>
        <taxon>Alcanivoracaceae</taxon>
        <taxon>Alcanivorax</taxon>
    </lineage>
</organism>